<keyword evidence="1" id="KW-0472">Membrane</keyword>
<keyword evidence="1" id="KW-1133">Transmembrane helix</keyword>
<accession>A0A813FAN5</accession>
<dbReference type="Proteomes" id="UP000654075">
    <property type="component" value="Unassembled WGS sequence"/>
</dbReference>
<dbReference type="PANTHER" id="PTHR32026">
    <property type="entry name" value="METHYLTRANSFERASE-LIKE PROTEIN 24"/>
    <property type="match status" value="1"/>
</dbReference>
<sequence length="536" mass="57636">MVRAIGKFILRAGSSDAALRSQIGKVTLKAGSGDAHDAHDAHAHPGEHVMAGFSTFKCTSVRMLVIAMLGLAALAMTMLQLRSPSIARSLPEQPTMAIAQGSQSAYPELETRLDLLTAETRGGHDALTHALRGFRDELRTGLGTSGDARAPGVSSANQSATLGVAAAEVKATQTPGTGTVDLLTGALAREQALKAELDKEHSLRISAESKFQAPGTGTVDLLNGALAREQALKAELDKEHSLRISAESKLMTTHSTRGNNGSISVDALEVERQAESRYWYQRREKNEPSPPAFARYGANWPCICGEEPIGATTDGAKWTCGARLLHKPCTVYSFGSRGQMHFEEGLAERGLGCEVNIYDPTSPAPAGAAALGFKFHSVGLGPRDGQAKVGGKEALPVLTLASAMQANGHDHIDILKIDIENMEHDVVAQIAASGWPSIGQLLIEVHIGAGRGYTGKTLDILIRSIEKANLRMFHHEVNWEFGATCCIEYSFIHMDWRPALRSYGMHTAPTFKELKLQPKAQDPEIIQKYLLGKNEK</sequence>
<evidence type="ECO:0000313" key="4">
    <source>
        <dbReference type="Proteomes" id="UP000654075"/>
    </source>
</evidence>
<feature type="domain" description="Methyltransferase" evidence="2">
    <location>
        <begin position="304"/>
        <end position="492"/>
    </location>
</feature>
<keyword evidence="4" id="KW-1185">Reference proteome</keyword>
<dbReference type="InterPro" id="IPR026913">
    <property type="entry name" value="METTL24"/>
</dbReference>
<organism evidence="3 4">
    <name type="scientific">Polarella glacialis</name>
    <name type="common">Dinoflagellate</name>
    <dbReference type="NCBI Taxonomy" id="89957"/>
    <lineage>
        <taxon>Eukaryota</taxon>
        <taxon>Sar</taxon>
        <taxon>Alveolata</taxon>
        <taxon>Dinophyceae</taxon>
        <taxon>Suessiales</taxon>
        <taxon>Suessiaceae</taxon>
        <taxon>Polarella</taxon>
    </lineage>
</organism>
<dbReference type="EMBL" id="CAJNNV010025031">
    <property type="protein sequence ID" value="CAE8611592.1"/>
    <property type="molecule type" value="Genomic_DNA"/>
</dbReference>
<name>A0A813FAN5_POLGL</name>
<proteinExistence type="predicted"/>
<keyword evidence="1" id="KW-0812">Transmembrane</keyword>
<evidence type="ECO:0000313" key="3">
    <source>
        <dbReference type="EMBL" id="CAE8611592.1"/>
    </source>
</evidence>
<feature type="transmembrane region" description="Helical" evidence="1">
    <location>
        <begin position="63"/>
        <end position="81"/>
    </location>
</feature>
<protein>
    <recommendedName>
        <fullName evidence="2">Methyltransferase domain-containing protein</fullName>
    </recommendedName>
</protein>
<gene>
    <name evidence="3" type="ORF">PGLA1383_LOCUS29401</name>
</gene>
<evidence type="ECO:0000256" key="1">
    <source>
        <dbReference type="SAM" id="Phobius"/>
    </source>
</evidence>
<dbReference type="AlphaFoldDB" id="A0A813FAN5"/>
<comment type="caution">
    <text evidence="3">The sequence shown here is derived from an EMBL/GenBank/DDBJ whole genome shotgun (WGS) entry which is preliminary data.</text>
</comment>
<dbReference type="Pfam" id="PF13383">
    <property type="entry name" value="Methyltransf_22"/>
    <property type="match status" value="1"/>
</dbReference>
<dbReference type="InterPro" id="IPR025714">
    <property type="entry name" value="Methyltranfer_dom"/>
</dbReference>
<reference evidence="3" key="1">
    <citation type="submission" date="2021-02" db="EMBL/GenBank/DDBJ databases">
        <authorList>
            <person name="Dougan E. K."/>
            <person name="Rhodes N."/>
            <person name="Thang M."/>
            <person name="Chan C."/>
        </authorList>
    </citation>
    <scope>NUCLEOTIDE SEQUENCE</scope>
</reference>
<evidence type="ECO:0000259" key="2">
    <source>
        <dbReference type="Pfam" id="PF13383"/>
    </source>
</evidence>